<dbReference type="Pfam" id="PF07696">
    <property type="entry name" value="7TMR-DISMED2"/>
    <property type="match status" value="1"/>
</dbReference>
<keyword evidence="7" id="KW-1133">Transmembrane helix</keyword>
<accession>A0A1W1C3K5</accession>
<dbReference type="PANTHER" id="PTHR43065:SF10">
    <property type="entry name" value="PEROXIDE STRESS-ACTIVATED HISTIDINE KINASE MAK3"/>
    <property type="match status" value="1"/>
</dbReference>
<feature type="transmembrane region" description="Helical" evidence="7">
    <location>
        <begin position="363"/>
        <end position="382"/>
    </location>
</feature>
<dbReference type="Gene3D" id="3.30.565.10">
    <property type="entry name" value="Histidine kinase-like ATPase, C-terminal domain"/>
    <property type="match status" value="1"/>
</dbReference>
<keyword evidence="1" id="KW-0597">Phosphoprotein</keyword>
<dbReference type="InterPro" id="IPR011622">
    <property type="entry name" value="7TMR_DISM_rcpt_extracell_dom2"/>
</dbReference>
<dbReference type="Pfam" id="PF07695">
    <property type="entry name" value="7TMR-DISM_7TM"/>
    <property type="match status" value="1"/>
</dbReference>
<keyword evidence="4 9" id="KW-0418">Kinase</keyword>
<feature type="transmembrane region" description="Helical" evidence="7">
    <location>
        <begin position="293"/>
        <end position="320"/>
    </location>
</feature>
<feature type="domain" description="Histidine kinase" evidence="8">
    <location>
        <begin position="413"/>
        <end position="629"/>
    </location>
</feature>
<evidence type="ECO:0000256" key="7">
    <source>
        <dbReference type="SAM" id="Phobius"/>
    </source>
</evidence>
<proteinExistence type="predicted"/>
<evidence type="ECO:0000256" key="3">
    <source>
        <dbReference type="ARBA" id="ARBA00022741"/>
    </source>
</evidence>
<feature type="transmembrane region" description="Helical" evidence="7">
    <location>
        <begin position="332"/>
        <end position="351"/>
    </location>
</feature>
<organism evidence="9">
    <name type="scientific">hydrothermal vent metagenome</name>
    <dbReference type="NCBI Taxonomy" id="652676"/>
    <lineage>
        <taxon>unclassified sequences</taxon>
        <taxon>metagenomes</taxon>
        <taxon>ecological metagenomes</taxon>
    </lineage>
</organism>
<dbReference type="InterPro" id="IPR036890">
    <property type="entry name" value="HATPase_C_sf"/>
</dbReference>
<dbReference type="InterPro" id="IPR003594">
    <property type="entry name" value="HATPase_dom"/>
</dbReference>
<evidence type="ECO:0000259" key="8">
    <source>
        <dbReference type="PROSITE" id="PS50109"/>
    </source>
</evidence>
<evidence type="ECO:0000256" key="6">
    <source>
        <dbReference type="ARBA" id="ARBA00023012"/>
    </source>
</evidence>
<feature type="transmembrane region" description="Helical" evidence="7">
    <location>
        <begin position="182"/>
        <end position="201"/>
    </location>
</feature>
<dbReference type="Gene3D" id="1.10.287.130">
    <property type="match status" value="1"/>
</dbReference>
<dbReference type="Pfam" id="PF02518">
    <property type="entry name" value="HATPase_c"/>
    <property type="match status" value="1"/>
</dbReference>
<dbReference type="GO" id="GO:0005524">
    <property type="term" value="F:ATP binding"/>
    <property type="evidence" value="ECO:0007669"/>
    <property type="project" value="UniProtKB-KW"/>
</dbReference>
<feature type="transmembrane region" description="Helical" evidence="7">
    <location>
        <begin position="238"/>
        <end position="259"/>
    </location>
</feature>
<dbReference type="InterPro" id="IPR011623">
    <property type="entry name" value="7TMR_DISM_rcpt_extracell_dom1"/>
</dbReference>
<feature type="transmembrane region" description="Helical" evidence="7">
    <location>
        <begin position="266"/>
        <end position="287"/>
    </location>
</feature>
<evidence type="ECO:0000256" key="4">
    <source>
        <dbReference type="ARBA" id="ARBA00022777"/>
    </source>
</evidence>
<dbReference type="SUPFAM" id="SSF47384">
    <property type="entry name" value="Homodimeric domain of signal transducing histidine kinase"/>
    <property type="match status" value="1"/>
</dbReference>
<name>A0A1W1C3K5_9ZZZZ</name>
<keyword evidence="6" id="KW-0902">Two-component regulatory system</keyword>
<sequence>MLFRHLFIGFLFLWSSLDASILNVGIEDFYKTKGFISYTLANDLNETPYSLDGRIWTKSKDSFNTFENADKAYWAKIKFKNLSTSSKTYYIQSENQFTYSIEFYLMKNGKIVDYIQDGVIHKNRKRAFNTNHMTFPITLLAHEEATVFFKIRNYNKIDIAFFLRSKEYLLDFYQSYDFIEGLFFGGMLIMMLYNLFLYFLLKHSAYLYYVFYTFWLIIYFIGLFGFSQRYFPDYKWMFYLSSGAFFVSMTLFIQSILHIKEKLPKVYILFKAFLVYFIVFTLLNSIVLEMHSFFYAEILFDLFFILVPVYVVLVISTTYYLAYYQNDIVARFYSVIWTIVSMVGLLLPLSYLNLFETDIHSDYIFQFLILFEVLCFSFILAYKIKLIQQEKRNQSSLLIKQNKLASMGEMISIIAHQWRQPLSEINGIVLEIDMDNRKKRLDDNSLERYLNEIEASTAYLSGTISDFMNFFKHDKNINYFYISDAINRATKLLSLSHRKNSIEIIVEIEENIELYSYQSELIQALLILMNNSIDAFTINKTNQPKILIKSKRESKQVVLVTVEDNAGGIPLGIIDKIYNPYFTTKHESKGTGLGLYILVMLIEKSMQGFVDICNINEGVISTLSIPVNIRK</sequence>
<feature type="transmembrane region" description="Helical" evidence="7">
    <location>
        <begin position="206"/>
        <end position="226"/>
    </location>
</feature>
<dbReference type="SUPFAM" id="SSF55874">
    <property type="entry name" value="ATPase domain of HSP90 chaperone/DNA topoisomerase II/histidine kinase"/>
    <property type="match status" value="1"/>
</dbReference>
<evidence type="ECO:0000256" key="1">
    <source>
        <dbReference type="ARBA" id="ARBA00022553"/>
    </source>
</evidence>
<evidence type="ECO:0000313" key="9">
    <source>
        <dbReference type="EMBL" id="SFV60428.1"/>
    </source>
</evidence>
<keyword evidence="3" id="KW-0547">Nucleotide-binding</keyword>
<protein>
    <submittedName>
        <fullName evidence="9">Signal Transduction Histidine Kinase (STHK) with CheB and CheR activity</fullName>
    </submittedName>
</protein>
<evidence type="ECO:0000256" key="2">
    <source>
        <dbReference type="ARBA" id="ARBA00022679"/>
    </source>
</evidence>
<dbReference type="PANTHER" id="PTHR43065">
    <property type="entry name" value="SENSOR HISTIDINE KINASE"/>
    <property type="match status" value="1"/>
</dbReference>
<dbReference type="GO" id="GO:0000155">
    <property type="term" value="F:phosphorelay sensor kinase activity"/>
    <property type="evidence" value="ECO:0007669"/>
    <property type="project" value="InterPro"/>
</dbReference>
<dbReference type="Gene3D" id="2.60.40.2380">
    <property type="match status" value="1"/>
</dbReference>
<reference evidence="9" key="1">
    <citation type="submission" date="2016-10" db="EMBL/GenBank/DDBJ databases">
        <authorList>
            <person name="de Groot N.N."/>
        </authorList>
    </citation>
    <scope>NUCLEOTIDE SEQUENCE</scope>
</reference>
<dbReference type="SMART" id="SM00387">
    <property type="entry name" value="HATPase_c"/>
    <property type="match status" value="1"/>
</dbReference>
<keyword evidence="2" id="KW-0808">Transferase</keyword>
<dbReference type="InterPro" id="IPR036097">
    <property type="entry name" value="HisK_dim/P_sf"/>
</dbReference>
<keyword evidence="5" id="KW-0067">ATP-binding</keyword>
<evidence type="ECO:0000256" key="5">
    <source>
        <dbReference type="ARBA" id="ARBA00022840"/>
    </source>
</evidence>
<dbReference type="EMBL" id="FPHM01000062">
    <property type="protein sequence ID" value="SFV60428.1"/>
    <property type="molecule type" value="Genomic_DNA"/>
</dbReference>
<dbReference type="CDD" id="cd00082">
    <property type="entry name" value="HisKA"/>
    <property type="match status" value="1"/>
</dbReference>
<dbReference type="AlphaFoldDB" id="A0A1W1C3K5"/>
<dbReference type="InterPro" id="IPR005467">
    <property type="entry name" value="His_kinase_dom"/>
</dbReference>
<keyword evidence="7" id="KW-0472">Membrane</keyword>
<dbReference type="PROSITE" id="PS50109">
    <property type="entry name" value="HIS_KIN"/>
    <property type="match status" value="1"/>
</dbReference>
<keyword evidence="7" id="KW-0812">Transmembrane</keyword>
<dbReference type="InterPro" id="IPR003661">
    <property type="entry name" value="HisK_dim/P_dom"/>
</dbReference>
<gene>
    <name evidence="9" type="ORF">MNB_SV-13-468</name>
</gene>